<dbReference type="Gene3D" id="2.40.37.10">
    <property type="entry name" value="Lyase, Ornithine Decarboxylase, Chain A, domain 1"/>
    <property type="match status" value="1"/>
</dbReference>
<evidence type="ECO:0000256" key="12">
    <source>
        <dbReference type="HAMAP-Rule" id="MF_02120"/>
    </source>
</evidence>
<protein>
    <recommendedName>
        <fullName evidence="11 12">Diaminopimelate decarboxylase</fullName>
        <shortName evidence="12">DAP decarboxylase</shortName>
        <shortName evidence="12">DAPDC</shortName>
        <ecNumber evidence="10 12">4.1.1.20</ecNumber>
    </recommendedName>
</protein>
<dbReference type="eggNOG" id="COG0019">
    <property type="taxonomic scope" value="Bacteria"/>
</dbReference>
<dbReference type="PRINTS" id="PR01181">
    <property type="entry name" value="DAPDCRBXLASE"/>
</dbReference>
<dbReference type="UniPathway" id="UPA00034">
    <property type="reaction ID" value="UER00027"/>
</dbReference>
<feature type="binding site" evidence="12">
    <location>
        <position position="334"/>
    </location>
    <ligand>
        <name>substrate</name>
    </ligand>
</feature>
<gene>
    <name evidence="12" type="primary">lysA</name>
    <name evidence="18" type="ORF">U27_04934</name>
</gene>
<evidence type="ECO:0000256" key="4">
    <source>
        <dbReference type="ARBA" id="ARBA00022898"/>
    </source>
</evidence>
<feature type="domain" description="Orn/DAP/Arg decarboxylase 2 C-terminal" evidence="16">
    <location>
        <begin position="51"/>
        <end position="390"/>
    </location>
</feature>
<feature type="binding site" evidence="12">
    <location>
        <position position="392"/>
    </location>
    <ligand>
        <name>substrate</name>
    </ligand>
</feature>
<keyword evidence="15" id="KW-0812">Transmembrane</keyword>
<keyword evidence="19" id="KW-1185">Reference proteome</keyword>
<dbReference type="NCBIfam" id="TIGR01048">
    <property type="entry name" value="lysA"/>
    <property type="match status" value="1"/>
</dbReference>
<dbReference type="PANTHER" id="PTHR43727">
    <property type="entry name" value="DIAMINOPIMELATE DECARBOXYLASE"/>
    <property type="match status" value="1"/>
</dbReference>
<feature type="binding site" evidence="12">
    <location>
        <begin position="291"/>
        <end position="294"/>
    </location>
    <ligand>
        <name>pyridoxal 5'-phosphate</name>
        <dbReference type="ChEBI" id="CHEBI:597326"/>
    </ligand>
</feature>
<sequence length="437" mass="48341">MRKENRVSCRNPVFLFYTMTAFHFLDQILYVEDVPIRDIVAQVGTPVYIYSAQQILENFHQFDQAFQSIPHLTCYAVKANSNLSLLALLAQAGAGVDIGSGGELYRALKAGIAPEKITYSGVGKTEQELVEALQAGVQRINIESSQEFELICKIARELNTPVYLSPRINPDIDAQTHPYIVTGLKENKFGMSVEQARTLCRHARECSGVHITGVSMHIGSQMTLLAPLIEATEVLASFIQELRQDGFQIETIDLGGGLGIRYHQETAPTPEEYGSALLPILQPLRCRVIVEPGRAIVGNAGILVMKVLYTKQNASKYFTIVDAAMTDCIRPALYHAYHEVLPVHQTHDASVPMVTADIVGQVCESADFFGKNRQLPQPQPGDLLALFTAGAYGFSMASHYNSRPNAAEVLVHKGDFRIVRQRETYADLIRGEDIHLL</sequence>
<keyword evidence="15" id="KW-1133">Transmembrane helix</keyword>
<dbReference type="STRING" id="1499967.U27_04934"/>
<dbReference type="PRINTS" id="PR01179">
    <property type="entry name" value="ODADCRBXLASE"/>
</dbReference>
<evidence type="ECO:0000313" key="18">
    <source>
        <dbReference type="EMBL" id="GAK57962.1"/>
    </source>
</evidence>
<feature type="transmembrane region" description="Helical" evidence="15">
    <location>
        <begin position="12"/>
        <end position="30"/>
    </location>
</feature>
<feature type="binding site" evidence="12">
    <location>
        <position position="364"/>
    </location>
    <ligand>
        <name>substrate</name>
    </ligand>
</feature>
<dbReference type="GO" id="GO:0030170">
    <property type="term" value="F:pyridoxal phosphate binding"/>
    <property type="evidence" value="ECO:0007669"/>
    <property type="project" value="UniProtKB-UniRule"/>
</dbReference>
<comment type="function">
    <text evidence="12">Specifically catalyzes the decarboxylation of meso-diaminopimelate (meso-DAP) to L-lysine.</text>
</comment>
<dbReference type="InterPro" id="IPR002986">
    <property type="entry name" value="DAP_deCOOHase_LysA"/>
</dbReference>
<reference evidence="18" key="1">
    <citation type="journal article" date="2015" name="PeerJ">
        <title>First genomic representation of candidate bacterial phylum KSB3 points to enhanced environmental sensing as a trigger of wastewater bulking.</title>
        <authorList>
            <person name="Sekiguchi Y."/>
            <person name="Ohashi A."/>
            <person name="Parks D.H."/>
            <person name="Yamauchi T."/>
            <person name="Tyson G.W."/>
            <person name="Hugenholtz P."/>
        </authorList>
    </citation>
    <scope>NUCLEOTIDE SEQUENCE [LARGE SCALE GENOMIC DNA]</scope>
</reference>
<dbReference type="InterPro" id="IPR022644">
    <property type="entry name" value="De-COase2_N"/>
</dbReference>
<evidence type="ECO:0000256" key="10">
    <source>
        <dbReference type="ARBA" id="ARBA00066427"/>
    </source>
</evidence>
<evidence type="ECO:0000256" key="15">
    <source>
        <dbReference type="SAM" id="Phobius"/>
    </source>
</evidence>
<name>A0A081C057_VECG1</name>
<evidence type="ECO:0000313" key="19">
    <source>
        <dbReference type="Proteomes" id="UP000030661"/>
    </source>
</evidence>
<evidence type="ECO:0000256" key="6">
    <source>
        <dbReference type="ARBA" id="ARBA00023239"/>
    </source>
</evidence>
<feature type="modified residue" description="N6-(pyridoxal phosphate)lysine" evidence="12 13">
    <location>
        <position position="78"/>
    </location>
</feature>
<dbReference type="CDD" id="cd06828">
    <property type="entry name" value="PLPDE_III_DapDC"/>
    <property type="match status" value="1"/>
</dbReference>
<feature type="binding site" evidence="12">
    <location>
        <position position="392"/>
    </location>
    <ligand>
        <name>pyridoxal 5'-phosphate</name>
        <dbReference type="ChEBI" id="CHEBI:597326"/>
    </ligand>
</feature>
<comment type="catalytic activity">
    <reaction evidence="7 12 14">
        <text>meso-2,6-diaminopimelate + H(+) = L-lysine + CO2</text>
        <dbReference type="Rhea" id="RHEA:15101"/>
        <dbReference type="ChEBI" id="CHEBI:15378"/>
        <dbReference type="ChEBI" id="CHEBI:16526"/>
        <dbReference type="ChEBI" id="CHEBI:32551"/>
        <dbReference type="ChEBI" id="CHEBI:57791"/>
        <dbReference type="EC" id="4.1.1.20"/>
    </reaction>
</comment>
<evidence type="ECO:0000256" key="8">
    <source>
        <dbReference type="ARBA" id="ARBA00060643"/>
    </source>
</evidence>
<evidence type="ECO:0000256" key="1">
    <source>
        <dbReference type="ARBA" id="ARBA00001933"/>
    </source>
</evidence>
<dbReference type="PROSITE" id="PS00878">
    <property type="entry name" value="ODR_DC_2_1"/>
    <property type="match status" value="1"/>
</dbReference>
<dbReference type="EMBL" id="DF820466">
    <property type="protein sequence ID" value="GAK57962.1"/>
    <property type="molecule type" value="Genomic_DNA"/>
</dbReference>
<dbReference type="GO" id="GO:0009089">
    <property type="term" value="P:lysine biosynthetic process via diaminopimelate"/>
    <property type="evidence" value="ECO:0007669"/>
    <property type="project" value="UniProtKB-UniRule"/>
</dbReference>
<dbReference type="InterPro" id="IPR029066">
    <property type="entry name" value="PLP-binding_barrel"/>
</dbReference>
<evidence type="ECO:0000256" key="11">
    <source>
        <dbReference type="ARBA" id="ARBA00074972"/>
    </source>
</evidence>
<dbReference type="EC" id="4.1.1.20" evidence="10 12"/>
<feature type="binding site" evidence="12">
    <location>
        <position position="294"/>
    </location>
    <ligand>
        <name>substrate</name>
    </ligand>
</feature>
<comment type="cofactor">
    <cofactor evidence="1 12 13 14">
        <name>pyridoxal 5'-phosphate</name>
        <dbReference type="ChEBI" id="CHEBI:597326"/>
    </cofactor>
</comment>
<comment type="subunit">
    <text evidence="12">Homodimer.</text>
</comment>
<feature type="binding site" evidence="12">
    <location>
        <position position="257"/>
    </location>
    <ligand>
        <name>pyridoxal 5'-phosphate</name>
        <dbReference type="ChEBI" id="CHEBI:597326"/>
    </ligand>
</feature>
<dbReference type="SUPFAM" id="SSF51419">
    <property type="entry name" value="PLP-binding barrel"/>
    <property type="match status" value="1"/>
</dbReference>
<dbReference type="Pfam" id="PF02784">
    <property type="entry name" value="Orn_Arg_deC_N"/>
    <property type="match status" value="1"/>
</dbReference>
<accession>A0A081C057</accession>
<evidence type="ECO:0000259" key="17">
    <source>
        <dbReference type="Pfam" id="PF02784"/>
    </source>
</evidence>
<dbReference type="Proteomes" id="UP000030661">
    <property type="component" value="Unassembled WGS sequence"/>
</dbReference>
<dbReference type="AlphaFoldDB" id="A0A081C057"/>
<evidence type="ECO:0000256" key="13">
    <source>
        <dbReference type="PIRSR" id="PIRSR600183-50"/>
    </source>
</evidence>
<evidence type="ECO:0000256" key="14">
    <source>
        <dbReference type="RuleBase" id="RU003738"/>
    </source>
</evidence>
<dbReference type="InterPro" id="IPR000183">
    <property type="entry name" value="Orn/DAP/Arg_de-COase"/>
</dbReference>
<evidence type="ECO:0000256" key="5">
    <source>
        <dbReference type="ARBA" id="ARBA00023154"/>
    </source>
</evidence>
<keyword evidence="5 12" id="KW-0457">Lysine biosynthesis</keyword>
<feature type="domain" description="Orn/DAP/Arg decarboxylase 2 N-terminal" evidence="17">
    <location>
        <begin position="53"/>
        <end position="298"/>
    </location>
</feature>
<dbReference type="SUPFAM" id="SSF50621">
    <property type="entry name" value="Alanine racemase C-terminal domain-like"/>
    <property type="match status" value="1"/>
</dbReference>
<dbReference type="Pfam" id="PF00278">
    <property type="entry name" value="Orn_DAP_Arg_deC"/>
    <property type="match status" value="1"/>
</dbReference>
<evidence type="ECO:0000256" key="3">
    <source>
        <dbReference type="ARBA" id="ARBA00022793"/>
    </source>
</evidence>
<feature type="binding site" evidence="12">
    <location>
        <position position="330"/>
    </location>
    <ligand>
        <name>substrate</name>
    </ligand>
</feature>
<dbReference type="InterPro" id="IPR022643">
    <property type="entry name" value="De-COase2_C"/>
</dbReference>
<dbReference type="FunFam" id="3.20.20.10:FF:000003">
    <property type="entry name" value="Diaminopimelate decarboxylase"/>
    <property type="match status" value="1"/>
</dbReference>
<keyword evidence="2 12" id="KW-0028">Amino-acid biosynthesis</keyword>
<feature type="active site" description="Proton donor" evidence="13">
    <location>
        <position position="363"/>
    </location>
</feature>
<comment type="similarity">
    <text evidence="9 12">Belongs to the Orn/Lys/Arg decarboxylase class-II family. LysA subfamily.</text>
</comment>
<organism evidence="18">
    <name type="scientific">Vecturithrix granuli</name>
    <dbReference type="NCBI Taxonomy" id="1499967"/>
    <lineage>
        <taxon>Bacteria</taxon>
        <taxon>Candidatus Moduliflexota</taxon>
        <taxon>Candidatus Vecturitrichia</taxon>
        <taxon>Candidatus Vecturitrichales</taxon>
        <taxon>Candidatus Vecturitrichaceae</taxon>
        <taxon>Candidatus Vecturithrix</taxon>
    </lineage>
</organism>
<evidence type="ECO:0000256" key="9">
    <source>
        <dbReference type="ARBA" id="ARBA00060983"/>
    </source>
</evidence>
<comment type="pathway">
    <text evidence="8 12 14">Amino-acid biosynthesis; L-lysine biosynthesis via DAP pathway; L-lysine from DL-2,6-diaminopimelate: step 1/1.</text>
</comment>
<evidence type="ECO:0000259" key="16">
    <source>
        <dbReference type="Pfam" id="PF00278"/>
    </source>
</evidence>
<dbReference type="HOGENOM" id="CLU_026444_0_0_0"/>
<dbReference type="PANTHER" id="PTHR43727:SF2">
    <property type="entry name" value="GROUP IV DECARBOXYLASE"/>
    <property type="match status" value="1"/>
</dbReference>
<evidence type="ECO:0000256" key="7">
    <source>
        <dbReference type="ARBA" id="ARBA00050464"/>
    </source>
</evidence>
<dbReference type="InterPro" id="IPR009006">
    <property type="entry name" value="Ala_racemase/Decarboxylase_C"/>
</dbReference>
<dbReference type="PROSITE" id="PS00879">
    <property type="entry name" value="ODR_DC_2_2"/>
    <property type="match status" value="1"/>
</dbReference>
<keyword evidence="6 12" id="KW-0456">Lyase</keyword>
<keyword evidence="15" id="KW-0472">Membrane</keyword>
<evidence type="ECO:0000256" key="2">
    <source>
        <dbReference type="ARBA" id="ARBA00022605"/>
    </source>
</evidence>
<dbReference type="FunFam" id="2.40.37.10:FF:000003">
    <property type="entry name" value="Diaminopimelate decarboxylase"/>
    <property type="match status" value="1"/>
</dbReference>
<dbReference type="InterPro" id="IPR022653">
    <property type="entry name" value="De-COase2_pyr-phos_BS"/>
</dbReference>
<keyword evidence="3 12" id="KW-0210">Decarboxylase</keyword>
<dbReference type="Gene3D" id="3.20.20.10">
    <property type="entry name" value="Alanine racemase"/>
    <property type="match status" value="1"/>
</dbReference>
<dbReference type="GO" id="GO:0008836">
    <property type="term" value="F:diaminopimelate decarboxylase activity"/>
    <property type="evidence" value="ECO:0007669"/>
    <property type="project" value="UniProtKB-UniRule"/>
</dbReference>
<proteinExistence type="inferred from homology"/>
<dbReference type="InterPro" id="IPR022657">
    <property type="entry name" value="De-COase2_CS"/>
</dbReference>
<dbReference type="HAMAP" id="MF_02120">
    <property type="entry name" value="LysA"/>
    <property type="match status" value="1"/>
</dbReference>
<keyword evidence="4 12" id="KW-0663">Pyridoxal phosphate</keyword>